<feature type="domain" description="DUF4372" evidence="6">
    <location>
        <begin position="8"/>
        <end position="63"/>
    </location>
</feature>
<dbReference type="OrthoDB" id="29496at2"/>
<dbReference type="Pfam" id="PF01609">
    <property type="entry name" value="DDE_Tnp_1"/>
    <property type="match status" value="1"/>
</dbReference>
<dbReference type="PANTHER" id="PTHR33258:SF1">
    <property type="entry name" value="TRANSPOSASE INSL FOR INSERTION SEQUENCE ELEMENT IS186A-RELATED"/>
    <property type="match status" value="1"/>
</dbReference>
<dbReference type="InterPro" id="IPR012337">
    <property type="entry name" value="RNaseH-like_sf"/>
</dbReference>
<protein>
    <submittedName>
        <fullName evidence="7">Transposase DDE domain protein</fullName>
    </submittedName>
</protein>
<dbReference type="Gene3D" id="3.90.350.10">
    <property type="entry name" value="Transposase Inhibitor Protein From Tn5, Chain A, domain 1"/>
    <property type="match status" value="1"/>
</dbReference>
<proteinExistence type="inferred from homology"/>
<dbReference type="NCBIfam" id="NF033592">
    <property type="entry name" value="transpos_IS4_1"/>
    <property type="match status" value="1"/>
</dbReference>
<dbReference type="AlphaFoldDB" id="A0A0C1U177"/>
<evidence type="ECO:0000259" key="5">
    <source>
        <dbReference type="Pfam" id="PF01609"/>
    </source>
</evidence>
<dbReference type="SUPFAM" id="SSF53098">
    <property type="entry name" value="Ribonuclease H-like"/>
    <property type="match status" value="1"/>
</dbReference>
<evidence type="ECO:0000259" key="6">
    <source>
        <dbReference type="Pfam" id="PF14294"/>
    </source>
</evidence>
<evidence type="ECO:0000256" key="3">
    <source>
        <dbReference type="ARBA" id="ARBA00023125"/>
    </source>
</evidence>
<feature type="domain" description="Transposase IS4-like" evidence="5">
    <location>
        <begin position="121"/>
        <end position="336"/>
    </location>
</feature>
<dbReference type="RefSeq" id="WP_039633128.1">
    <property type="nucleotide sequence ID" value="NZ_AYSO01000016.1"/>
</dbReference>
<dbReference type="PANTHER" id="PTHR33258">
    <property type="entry name" value="TRANSPOSASE INSL FOR INSERTION SEQUENCE ELEMENT IS186A-RELATED"/>
    <property type="match status" value="1"/>
</dbReference>
<keyword evidence="8" id="KW-1185">Reference proteome</keyword>
<keyword evidence="3" id="KW-0238">DNA-binding</keyword>
<keyword evidence="4" id="KW-0233">DNA recombination</keyword>
<organism evidence="7 8">
    <name type="scientific">Clostridium argentinense CDC 2741</name>
    <dbReference type="NCBI Taxonomy" id="1418104"/>
    <lineage>
        <taxon>Bacteria</taxon>
        <taxon>Bacillati</taxon>
        <taxon>Bacillota</taxon>
        <taxon>Clostridia</taxon>
        <taxon>Eubacteriales</taxon>
        <taxon>Clostridiaceae</taxon>
        <taxon>Clostridium</taxon>
    </lineage>
</organism>
<dbReference type="EMBL" id="AYSO01000016">
    <property type="protein sequence ID" value="KIE46674.1"/>
    <property type="molecule type" value="Genomic_DNA"/>
</dbReference>
<dbReference type="Proteomes" id="UP000031366">
    <property type="component" value="Unassembled WGS sequence"/>
</dbReference>
<accession>A0A0C1U177</accession>
<evidence type="ECO:0000313" key="7">
    <source>
        <dbReference type="EMBL" id="KIE46674.1"/>
    </source>
</evidence>
<gene>
    <name evidence="7" type="ORF">U732_3389</name>
</gene>
<evidence type="ECO:0000256" key="2">
    <source>
        <dbReference type="ARBA" id="ARBA00022578"/>
    </source>
</evidence>
<evidence type="ECO:0000313" key="8">
    <source>
        <dbReference type="Proteomes" id="UP000031366"/>
    </source>
</evidence>
<evidence type="ECO:0000256" key="4">
    <source>
        <dbReference type="ARBA" id="ARBA00023172"/>
    </source>
</evidence>
<dbReference type="GO" id="GO:0004803">
    <property type="term" value="F:transposase activity"/>
    <property type="evidence" value="ECO:0007669"/>
    <property type="project" value="InterPro"/>
</dbReference>
<name>A0A0C1U177_9CLOT</name>
<dbReference type="InterPro" id="IPR047952">
    <property type="entry name" value="Transpos_IS4"/>
</dbReference>
<dbReference type="InterPro" id="IPR002559">
    <property type="entry name" value="Transposase_11"/>
</dbReference>
<dbReference type="GO" id="GO:0003677">
    <property type="term" value="F:DNA binding"/>
    <property type="evidence" value="ECO:0007669"/>
    <property type="project" value="UniProtKB-KW"/>
</dbReference>
<comment type="caution">
    <text evidence="7">The sequence shown here is derived from an EMBL/GenBank/DDBJ whole genome shotgun (WGS) entry which is preliminary data.</text>
</comment>
<keyword evidence="2" id="KW-0815">Transposition</keyword>
<dbReference type="GO" id="GO:0006313">
    <property type="term" value="P:DNA transposition"/>
    <property type="evidence" value="ECO:0007669"/>
    <property type="project" value="InterPro"/>
</dbReference>
<sequence length="373" mass="44060">MISRKMEKVFIKLIKPISENKVNYLTNTYSSDFKTKTFDTFSHIKSMIFLQVSNYNSLHALVDVYKETPSMQELFNLPSISQISRKNEQRNYEVFEKTFQDILNYFVKKVGINKASKKLGSIKIMDSTTIQIAAKLAPKLYYECEKASIKFNILYNYTNGIPEKVNIFPSKVRDMDCINNIIVDDGSIYLFDRGYRDYKWYSTLYDNKIQFITPLYTDAKVLYCGERYCSKDNVLDRDILLGANAIKNKDTDENKRVYREITYTDVNSKNEEIEIRLLTNMRNICARKIIYLYKIRWKIECFFKWIKQHLTIKHWIGHNENALKIQIYSALISYILLQILNIESKKDITMLKVMRIVRTNLLMNVQDVPLFGT</sequence>
<reference evidence="7 8" key="1">
    <citation type="journal article" date="2015" name="Infect. Genet. Evol.">
        <title>Genomic sequences of six botulinum neurotoxin-producing strains representing three clostridial species illustrate the mobility and diversity of botulinum neurotoxin genes.</title>
        <authorList>
            <person name="Smith T.J."/>
            <person name="Hill K.K."/>
            <person name="Xie G."/>
            <person name="Foley B.T."/>
            <person name="Williamson C.H."/>
            <person name="Foster J.T."/>
            <person name="Johnson S.L."/>
            <person name="Chertkov O."/>
            <person name="Teshima H."/>
            <person name="Gibbons H.S."/>
            <person name="Johnsky L.A."/>
            <person name="Karavis M.A."/>
            <person name="Smith L.A."/>
        </authorList>
    </citation>
    <scope>NUCLEOTIDE SEQUENCE [LARGE SCALE GENOMIC DNA]</scope>
    <source>
        <strain evidence="7 8">CDC 2741</strain>
    </source>
</reference>
<evidence type="ECO:0000256" key="1">
    <source>
        <dbReference type="ARBA" id="ARBA00010075"/>
    </source>
</evidence>
<dbReference type="InterPro" id="IPR025399">
    <property type="entry name" value="DUF4372"/>
</dbReference>
<dbReference type="Pfam" id="PF14294">
    <property type="entry name" value="DUF4372"/>
    <property type="match status" value="1"/>
</dbReference>
<comment type="similarity">
    <text evidence="1">Belongs to the transposase 11 family.</text>
</comment>